<feature type="coiled-coil region" evidence="19">
    <location>
        <begin position="507"/>
        <end position="546"/>
    </location>
</feature>
<dbReference type="PROSITE" id="PS51758">
    <property type="entry name" value="LETM1_RBD"/>
    <property type="match status" value="1"/>
</dbReference>
<evidence type="ECO:0000256" key="1">
    <source>
        <dbReference type="ARBA" id="ARBA00004434"/>
    </source>
</evidence>
<keyword evidence="12 21" id="KW-1133">Transmembrane helix</keyword>
<dbReference type="InterPro" id="IPR033122">
    <property type="entry name" value="LETM1-like_RBD"/>
</dbReference>
<evidence type="ECO:0000259" key="22">
    <source>
        <dbReference type="PROSITE" id="PS50222"/>
    </source>
</evidence>
<dbReference type="GO" id="GO:0005509">
    <property type="term" value="F:calcium ion binding"/>
    <property type="evidence" value="ECO:0007669"/>
    <property type="project" value="InterPro"/>
</dbReference>
<sequence length="806" mass="93504">MTNEFCNSKSLEEAILNRIETDMSGVSRYVVYRKHLPRLMNVAYLKKQEVLFSATQHHYYYHSGCRCDRHRVAVERKVYSLPTLDASRNAYFSNLLKAQRVKTQPFLRDSVTLLSRHQNQLIWPSRPHISPLHTSPWYSEPGEGESKVEQAVKAIQEKKKTREIRELSDAEKDELKYNTPQVLLPEKKSLAIRIKDEFLHYWHGFRLLGTEMKIAGRLLWQVLNGYTLSRREYKQFTRTVADLFRMVPFMVFIIIPFMEFLLPVALYLFPNMLPSTFETKGKRTARLTKELKMKLEMAKFLQDTVEETALENSKSKSKEEATKFAHFLENVRKSGMQASNEDIMKFSKLFEDELTLDNLNRGQLIALCRLLRLQPIGTNNFLRFQLRMQLRSLMADDKMIYKEGIDSLDVQELQAACQARGMRALGVPVERLRSQLQQWLDLHLNEQIPTSLLLLSRALYLPESLTPSDALQATIASLPEETGAEAKLKLAEMQGEKLDNTERLKLVKKEEEIIKKEKIQTAEIEKQEQEKKAELMKEKAEEELVDKAPILETPPVKKPVEEAAEEVSKEELKDIGEVISKIAEEKESLSQEKEDLMELKQDVEEYKEDLEDLKKEQEEDVSLKSLSESKASLRMSKQVDRMMGRLDTIVSELEKEKHSLVQEKKTLQEDLKVHQEMMEVNGEKDKAQQMLVEEEKMQAAEEKVQAQIDRKKKSIIRVEELVEAMKKLDKVADAEKFQRIFDAFDEDKDGVIESSEVLNVIETISREDVALSTKQIGEVMDLLSKEEILDELERDVEKVQKDIEGQ</sequence>
<keyword evidence="6" id="KW-0109">Calcium transport</keyword>
<evidence type="ECO:0000256" key="14">
    <source>
        <dbReference type="ARBA" id="ARBA00023065"/>
    </source>
</evidence>
<feature type="transmembrane region" description="Helical" evidence="21">
    <location>
        <begin position="243"/>
        <end position="269"/>
    </location>
</feature>
<organism evidence="24 25">
    <name type="scientific">Holothuria leucospilota</name>
    <name type="common">Black long sea cucumber</name>
    <name type="synonym">Mertensiothuria leucospilota</name>
    <dbReference type="NCBI Taxonomy" id="206669"/>
    <lineage>
        <taxon>Eukaryota</taxon>
        <taxon>Metazoa</taxon>
        <taxon>Echinodermata</taxon>
        <taxon>Eleutherozoa</taxon>
        <taxon>Echinozoa</taxon>
        <taxon>Holothuroidea</taxon>
        <taxon>Aspidochirotacea</taxon>
        <taxon>Aspidochirotida</taxon>
        <taxon>Holothuriidae</taxon>
        <taxon>Holothuria</taxon>
    </lineage>
</organism>
<evidence type="ECO:0000256" key="5">
    <source>
        <dbReference type="ARBA" id="ARBA00022449"/>
    </source>
</evidence>
<name>A0A9Q0YSQ4_HOLLE</name>
<keyword evidence="16 21" id="KW-0472">Membrane</keyword>
<evidence type="ECO:0000256" key="10">
    <source>
        <dbReference type="ARBA" id="ARBA00022837"/>
    </source>
</evidence>
<comment type="caution">
    <text evidence="24">The sequence shown here is derived from an EMBL/GenBank/DDBJ whole genome shotgun (WGS) entry which is preliminary data.</text>
</comment>
<dbReference type="OrthoDB" id="624114at2759"/>
<protein>
    <recommendedName>
        <fullName evidence="3">Mitochondrial proton/calcium exchanger protein</fullName>
    </recommendedName>
    <alternativeName>
        <fullName evidence="17">Leucine zipper-EF-hand-containing transmembrane protein 1</fullName>
    </alternativeName>
</protein>
<keyword evidence="7 21" id="KW-0812">Transmembrane</keyword>
<evidence type="ECO:0000256" key="8">
    <source>
        <dbReference type="ARBA" id="ARBA00022723"/>
    </source>
</evidence>
<evidence type="ECO:0000256" key="9">
    <source>
        <dbReference type="ARBA" id="ARBA00022792"/>
    </source>
</evidence>
<gene>
    <name evidence="24" type="ORF">HOLleu_34027</name>
</gene>
<dbReference type="GO" id="GO:0005743">
    <property type="term" value="C:mitochondrial inner membrane"/>
    <property type="evidence" value="ECO:0007669"/>
    <property type="project" value="UniProtKB-SubCell"/>
</dbReference>
<keyword evidence="5" id="KW-0050">Antiport</keyword>
<comment type="subcellular location">
    <subcellularLocation>
        <location evidence="1">Mitochondrion inner membrane</location>
        <topology evidence="1">Single-pass membrane protein</topology>
    </subcellularLocation>
</comment>
<evidence type="ECO:0000256" key="19">
    <source>
        <dbReference type="SAM" id="Coils"/>
    </source>
</evidence>
<reference evidence="24" key="1">
    <citation type="submission" date="2021-10" db="EMBL/GenBank/DDBJ databases">
        <title>Tropical sea cucumber genome reveals ecological adaptation and Cuvierian tubules defense mechanism.</title>
        <authorList>
            <person name="Chen T."/>
        </authorList>
    </citation>
    <scope>NUCLEOTIDE SEQUENCE</scope>
    <source>
        <strain evidence="24">Nanhai2018</strain>
        <tissue evidence="24">Muscle</tissue>
    </source>
</reference>
<dbReference type="Gene3D" id="1.10.238.10">
    <property type="entry name" value="EF-hand"/>
    <property type="match status" value="1"/>
</dbReference>
<proteinExistence type="inferred from homology"/>
<dbReference type="SUPFAM" id="SSF47473">
    <property type="entry name" value="EF-hand"/>
    <property type="match status" value="1"/>
</dbReference>
<feature type="domain" description="EF-hand" evidence="22">
    <location>
        <begin position="732"/>
        <end position="767"/>
    </location>
</feature>
<feature type="region of interest" description="Disordered" evidence="20">
    <location>
        <begin position="609"/>
        <end position="629"/>
    </location>
</feature>
<dbReference type="InterPro" id="IPR011992">
    <property type="entry name" value="EF-hand-dom_pair"/>
</dbReference>
<dbReference type="PANTHER" id="PTHR14009">
    <property type="entry name" value="LEUCINE ZIPPER-EF-HAND CONTAINING TRANSMEMBRANE PROTEIN"/>
    <property type="match status" value="1"/>
</dbReference>
<keyword evidence="11" id="KW-0809">Transit peptide</keyword>
<comment type="similarity">
    <text evidence="2">Belongs to the LETM1 family.</text>
</comment>
<dbReference type="AlphaFoldDB" id="A0A9Q0YSQ4"/>
<evidence type="ECO:0000256" key="11">
    <source>
        <dbReference type="ARBA" id="ARBA00022946"/>
    </source>
</evidence>
<accession>A0A9Q0YSQ4</accession>
<dbReference type="PROSITE" id="PS50222">
    <property type="entry name" value="EF_HAND_2"/>
    <property type="match status" value="1"/>
</dbReference>
<dbReference type="GO" id="GO:0015297">
    <property type="term" value="F:antiporter activity"/>
    <property type="evidence" value="ECO:0007669"/>
    <property type="project" value="UniProtKB-KW"/>
</dbReference>
<keyword evidence="14" id="KW-0406">Ion transport</keyword>
<evidence type="ECO:0000313" key="25">
    <source>
        <dbReference type="Proteomes" id="UP001152320"/>
    </source>
</evidence>
<dbReference type="Pfam" id="PF07766">
    <property type="entry name" value="LETM1_RBD"/>
    <property type="match status" value="1"/>
</dbReference>
<dbReference type="Proteomes" id="UP001152320">
    <property type="component" value="Chromosome 17"/>
</dbReference>
<evidence type="ECO:0000256" key="15">
    <source>
        <dbReference type="ARBA" id="ARBA00023128"/>
    </source>
</evidence>
<evidence type="ECO:0000256" key="12">
    <source>
        <dbReference type="ARBA" id="ARBA00022989"/>
    </source>
</evidence>
<dbReference type="PROSITE" id="PS00018">
    <property type="entry name" value="EF_HAND_1"/>
    <property type="match status" value="1"/>
</dbReference>
<keyword evidence="13 19" id="KW-0175">Coiled coil</keyword>
<feature type="coiled-coil region" evidence="19">
    <location>
        <begin position="650"/>
        <end position="710"/>
    </location>
</feature>
<dbReference type="InterPro" id="IPR018247">
    <property type="entry name" value="EF_Hand_1_Ca_BS"/>
</dbReference>
<evidence type="ECO:0000256" key="3">
    <source>
        <dbReference type="ARBA" id="ARBA00020557"/>
    </source>
</evidence>
<evidence type="ECO:0000256" key="2">
    <source>
        <dbReference type="ARBA" id="ARBA00009584"/>
    </source>
</evidence>
<dbReference type="PANTHER" id="PTHR14009:SF1">
    <property type="entry name" value="MITOCHONDRIAL PROTON_CALCIUM EXCHANGER PROTEIN"/>
    <property type="match status" value="1"/>
</dbReference>
<evidence type="ECO:0000256" key="17">
    <source>
        <dbReference type="ARBA" id="ARBA00031360"/>
    </source>
</evidence>
<keyword evidence="15 18" id="KW-0496">Mitochondrion</keyword>
<evidence type="ECO:0000256" key="16">
    <source>
        <dbReference type="ARBA" id="ARBA00023136"/>
    </source>
</evidence>
<evidence type="ECO:0000256" key="18">
    <source>
        <dbReference type="PROSITE-ProRule" id="PRU01094"/>
    </source>
</evidence>
<evidence type="ECO:0000259" key="23">
    <source>
        <dbReference type="PROSITE" id="PS51758"/>
    </source>
</evidence>
<dbReference type="Pfam" id="PF26561">
    <property type="entry name" value="LETM1_C"/>
    <property type="match status" value="1"/>
</dbReference>
<dbReference type="InterPro" id="IPR002048">
    <property type="entry name" value="EF_hand_dom"/>
</dbReference>
<dbReference type="EMBL" id="JAIZAY010000017">
    <property type="protein sequence ID" value="KAJ8026234.1"/>
    <property type="molecule type" value="Genomic_DNA"/>
</dbReference>
<keyword evidence="10" id="KW-0106">Calcium</keyword>
<evidence type="ECO:0000256" key="4">
    <source>
        <dbReference type="ARBA" id="ARBA00022448"/>
    </source>
</evidence>
<evidence type="ECO:0000256" key="20">
    <source>
        <dbReference type="SAM" id="MobiDB-lite"/>
    </source>
</evidence>
<keyword evidence="8" id="KW-0479">Metal-binding</keyword>
<dbReference type="InterPro" id="IPR059005">
    <property type="entry name" value="LETM1_C"/>
</dbReference>
<evidence type="ECO:0000256" key="7">
    <source>
        <dbReference type="ARBA" id="ARBA00022692"/>
    </source>
</evidence>
<evidence type="ECO:0000256" key="13">
    <source>
        <dbReference type="ARBA" id="ARBA00023054"/>
    </source>
</evidence>
<keyword evidence="9" id="KW-0999">Mitochondrion inner membrane</keyword>
<keyword evidence="4" id="KW-0813">Transport</keyword>
<dbReference type="InterPro" id="IPR044202">
    <property type="entry name" value="LETM1/MDM38-like"/>
</dbReference>
<dbReference type="GO" id="GO:0030003">
    <property type="term" value="P:intracellular monoatomic cation homeostasis"/>
    <property type="evidence" value="ECO:0007669"/>
    <property type="project" value="TreeGrafter"/>
</dbReference>
<evidence type="ECO:0000313" key="24">
    <source>
        <dbReference type="EMBL" id="KAJ8026234.1"/>
    </source>
</evidence>
<dbReference type="GO" id="GO:0043022">
    <property type="term" value="F:ribosome binding"/>
    <property type="evidence" value="ECO:0007669"/>
    <property type="project" value="InterPro"/>
</dbReference>
<evidence type="ECO:0000256" key="21">
    <source>
        <dbReference type="SAM" id="Phobius"/>
    </source>
</evidence>
<evidence type="ECO:0000256" key="6">
    <source>
        <dbReference type="ARBA" id="ARBA00022568"/>
    </source>
</evidence>
<keyword evidence="25" id="KW-1185">Reference proteome</keyword>
<feature type="domain" description="Letm1 RBD" evidence="23">
    <location>
        <begin position="289"/>
        <end position="480"/>
    </location>
</feature>